<keyword evidence="3" id="KW-1185">Reference proteome</keyword>
<protein>
    <submittedName>
        <fullName evidence="2">Uncharacterized protein</fullName>
    </submittedName>
</protein>
<evidence type="ECO:0000313" key="2">
    <source>
        <dbReference type="EMBL" id="MBW0523976.1"/>
    </source>
</evidence>
<feature type="region of interest" description="Disordered" evidence="1">
    <location>
        <begin position="151"/>
        <end position="185"/>
    </location>
</feature>
<evidence type="ECO:0000256" key="1">
    <source>
        <dbReference type="SAM" id="MobiDB-lite"/>
    </source>
</evidence>
<dbReference type="Proteomes" id="UP000765509">
    <property type="component" value="Unassembled WGS sequence"/>
</dbReference>
<gene>
    <name evidence="2" type="ORF">O181_063691</name>
</gene>
<comment type="caution">
    <text evidence="2">The sequence shown here is derived from an EMBL/GenBank/DDBJ whole genome shotgun (WGS) entry which is preliminary data.</text>
</comment>
<proteinExistence type="predicted"/>
<evidence type="ECO:0000313" key="3">
    <source>
        <dbReference type="Proteomes" id="UP000765509"/>
    </source>
</evidence>
<reference evidence="2" key="1">
    <citation type="submission" date="2021-03" db="EMBL/GenBank/DDBJ databases">
        <title>Draft genome sequence of rust myrtle Austropuccinia psidii MF-1, a brazilian biotype.</title>
        <authorList>
            <person name="Quecine M.C."/>
            <person name="Pachon D.M.R."/>
            <person name="Bonatelli M.L."/>
            <person name="Correr F.H."/>
            <person name="Franceschini L.M."/>
            <person name="Leite T.F."/>
            <person name="Margarido G.R.A."/>
            <person name="Almeida C.A."/>
            <person name="Ferrarezi J.A."/>
            <person name="Labate C.A."/>
        </authorList>
    </citation>
    <scope>NUCLEOTIDE SEQUENCE</scope>
    <source>
        <strain evidence="2">MF-1</strain>
    </source>
</reference>
<name>A0A9Q3HZM1_9BASI</name>
<accession>A0A9Q3HZM1</accession>
<dbReference type="AlphaFoldDB" id="A0A9Q3HZM1"/>
<dbReference type="EMBL" id="AVOT02030698">
    <property type="protein sequence ID" value="MBW0523976.1"/>
    <property type="molecule type" value="Genomic_DNA"/>
</dbReference>
<sequence length="199" mass="23257">MEDSRTSNSFQRLASTFDTIIEIPEADITAIPAFRPESFVTGNNRNIPVSTQELVYGNKAAEVRTSARYLDRNNELVSSSKYVHGPRKDKDLLKGWTPISCKGQVQKIKDWLKNQSMLSEDQKRSWPKERTTAQWKLPNPPQAKITLKRCQRRERNAQRTIRRESKRKRGSQSPSRKILTHRTTEFPRKRRQLWTMCSI</sequence>
<feature type="compositionally biased region" description="Basic and acidic residues" evidence="1">
    <location>
        <begin position="153"/>
        <end position="163"/>
    </location>
</feature>
<organism evidence="2 3">
    <name type="scientific">Austropuccinia psidii MF-1</name>
    <dbReference type="NCBI Taxonomy" id="1389203"/>
    <lineage>
        <taxon>Eukaryota</taxon>
        <taxon>Fungi</taxon>
        <taxon>Dikarya</taxon>
        <taxon>Basidiomycota</taxon>
        <taxon>Pucciniomycotina</taxon>
        <taxon>Pucciniomycetes</taxon>
        <taxon>Pucciniales</taxon>
        <taxon>Sphaerophragmiaceae</taxon>
        <taxon>Austropuccinia</taxon>
    </lineage>
</organism>